<keyword evidence="1" id="KW-0472">Membrane</keyword>
<dbReference type="Proteomes" id="UP001175604">
    <property type="component" value="Unassembled WGS sequence"/>
</dbReference>
<protein>
    <recommendedName>
        <fullName evidence="4">Protein DnrP</fullName>
    </recommendedName>
</protein>
<proteinExistence type="predicted"/>
<accession>A0ABT7W5S0</accession>
<name>A0ABT7W5S0_9BORD</name>
<dbReference type="RefSeq" id="WP_269321368.1">
    <property type="nucleotide sequence ID" value="NZ_JAUDJE010000014.1"/>
</dbReference>
<feature type="transmembrane region" description="Helical" evidence="1">
    <location>
        <begin position="18"/>
        <end position="36"/>
    </location>
</feature>
<evidence type="ECO:0008006" key="4">
    <source>
        <dbReference type="Google" id="ProtNLM"/>
    </source>
</evidence>
<evidence type="ECO:0000313" key="2">
    <source>
        <dbReference type="EMBL" id="MDM9560547.1"/>
    </source>
</evidence>
<reference evidence="2" key="1">
    <citation type="submission" date="2023-06" db="EMBL/GenBank/DDBJ databases">
        <title>full genome analysis of Phenantherene degrader P3.</title>
        <authorList>
            <person name="Akbar A."/>
            <person name="Rahmeh R."/>
            <person name="Kishk M."/>
        </authorList>
    </citation>
    <scope>NUCLEOTIDE SEQUENCE</scope>
    <source>
        <strain evidence="2">P3</strain>
    </source>
</reference>
<dbReference type="EMBL" id="JAUDJE010000014">
    <property type="protein sequence ID" value="MDM9560547.1"/>
    <property type="molecule type" value="Genomic_DNA"/>
</dbReference>
<evidence type="ECO:0000256" key="1">
    <source>
        <dbReference type="SAM" id="Phobius"/>
    </source>
</evidence>
<keyword evidence="1" id="KW-1133">Transmembrane helix</keyword>
<organism evidence="2 3">
    <name type="scientific">Bordetella petrii</name>
    <dbReference type="NCBI Taxonomy" id="94624"/>
    <lineage>
        <taxon>Bacteria</taxon>
        <taxon>Pseudomonadati</taxon>
        <taxon>Pseudomonadota</taxon>
        <taxon>Betaproteobacteria</taxon>
        <taxon>Burkholderiales</taxon>
        <taxon>Alcaligenaceae</taxon>
        <taxon>Bordetella</taxon>
    </lineage>
</organism>
<comment type="caution">
    <text evidence="2">The sequence shown here is derived from an EMBL/GenBank/DDBJ whole genome shotgun (WGS) entry which is preliminary data.</text>
</comment>
<gene>
    <name evidence="2" type="ORF">QUC21_16030</name>
</gene>
<evidence type="ECO:0000313" key="3">
    <source>
        <dbReference type="Proteomes" id="UP001175604"/>
    </source>
</evidence>
<sequence>MPLPTQAERARQRRLRRFQWFCVGLTLFCALMIYWLPRTLQ</sequence>
<keyword evidence="3" id="KW-1185">Reference proteome</keyword>
<keyword evidence="1" id="KW-0812">Transmembrane</keyword>